<dbReference type="EMBL" id="CAJVPU010001476">
    <property type="protein sequence ID" value="CAG8481652.1"/>
    <property type="molecule type" value="Genomic_DNA"/>
</dbReference>
<sequence length="490" mass="56074">MAQDNNTNDQEQETHINAESSNSESGSHVWHHFEVLQDKIYAECKICRIKGKSVKYKFHGTTSNMIYHLYNEHGITKDNQTGYIEDGNIEAFMKVAREKISPRRQLEIETAMMTWMIDDCQPFYLLRNESFKTFMKIAVPGFKLPGDDKARHIINDAFTQSTDQLTKTLQDIRRHTGKNIKNTITQIIDRVSKGLNAAKAFKKRVTNLILHFNGSPKQTENLKDAQQKSDKEDAEYLERINLTNSEWSLLSDVLALLAPFYEATKMLSGVTYATLNMVCHTMHYLKKTVAPPEDEDDEYYTNLLNDELDEVASQDEDTDDEVTTSNQRLQFKNHRAISLPNSTIDVLEKIKATIYLTAIIEESNDDLYVSSSGSLVTNEPSSTSTNQVNYSLLGIYEDSDDESSISDEVARYLALPKVSPNRNVLEWWKVTTNVGYYSIRCYDTFDVTAYLFDTTICPQVSASIHVSSKFLDNLSKFKIHFNLTIWDKLI</sequence>
<evidence type="ECO:0000313" key="1">
    <source>
        <dbReference type="EMBL" id="CAG8481652.1"/>
    </source>
</evidence>
<protein>
    <submittedName>
        <fullName evidence="1">12731_t:CDS:1</fullName>
    </submittedName>
</protein>
<gene>
    <name evidence="1" type="ORF">DHETER_LOCUS2151</name>
</gene>
<reference evidence="1" key="1">
    <citation type="submission" date="2021-06" db="EMBL/GenBank/DDBJ databases">
        <authorList>
            <person name="Kallberg Y."/>
            <person name="Tangrot J."/>
            <person name="Rosling A."/>
        </authorList>
    </citation>
    <scope>NUCLEOTIDE SEQUENCE</scope>
    <source>
        <strain evidence="1">IL203A</strain>
    </source>
</reference>
<evidence type="ECO:0000313" key="2">
    <source>
        <dbReference type="Proteomes" id="UP000789702"/>
    </source>
</evidence>
<proteinExistence type="predicted"/>
<organism evidence="1 2">
    <name type="scientific">Dentiscutata heterogama</name>
    <dbReference type="NCBI Taxonomy" id="1316150"/>
    <lineage>
        <taxon>Eukaryota</taxon>
        <taxon>Fungi</taxon>
        <taxon>Fungi incertae sedis</taxon>
        <taxon>Mucoromycota</taxon>
        <taxon>Glomeromycotina</taxon>
        <taxon>Glomeromycetes</taxon>
        <taxon>Diversisporales</taxon>
        <taxon>Gigasporaceae</taxon>
        <taxon>Dentiscutata</taxon>
    </lineage>
</organism>
<comment type="caution">
    <text evidence="1">The sequence shown here is derived from an EMBL/GenBank/DDBJ whole genome shotgun (WGS) entry which is preliminary data.</text>
</comment>
<accession>A0ACA9KMA0</accession>
<keyword evidence="2" id="KW-1185">Reference proteome</keyword>
<name>A0ACA9KMA0_9GLOM</name>
<dbReference type="Proteomes" id="UP000789702">
    <property type="component" value="Unassembled WGS sequence"/>
</dbReference>